<organism evidence="2 3">
    <name type="scientific">Methanogenium marinum</name>
    <dbReference type="NCBI Taxonomy" id="348610"/>
    <lineage>
        <taxon>Archaea</taxon>
        <taxon>Methanobacteriati</taxon>
        <taxon>Methanobacteriota</taxon>
        <taxon>Stenosarchaea group</taxon>
        <taxon>Methanomicrobia</taxon>
        <taxon>Methanomicrobiales</taxon>
        <taxon>Methanomicrobiaceae</taxon>
        <taxon>Methanogenium</taxon>
    </lineage>
</organism>
<dbReference type="HAMAP" id="MF_00864">
    <property type="entry name" value="RNApol_arch_Rpo4"/>
    <property type="match status" value="1"/>
</dbReference>
<comment type="subcellular location">
    <subcellularLocation>
        <location evidence="1">Cytoplasm</location>
    </subcellularLocation>
</comment>
<dbReference type="GO" id="GO:0006352">
    <property type="term" value="P:DNA-templated transcription initiation"/>
    <property type="evidence" value="ECO:0007669"/>
    <property type="project" value="InterPro"/>
</dbReference>
<dbReference type="Gene3D" id="1.10.150.80">
    <property type="entry name" value="HRDC domain"/>
    <property type="match status" value="1"/>
</dbReference>
<dbReference type="Gene3D" id="6.10.140.10">
    <property type="match status" value="1"/>
</dbReference>
<keyword evidence="1" id="KW-0808">Transferase</keyword>
<dbReference type="GO" id="GO:0000428">
    <property type="term" value="C:DNA-directed RNA polymerase complex"/>
    <property type="evidence" value="ECO:0007669"/>
    <property type="project" value="UniProtKB-KW"/>
</dbReference>
<keyword evidence="1" id="KW-0963">Cytoplasm</keyword>
<dbReference type="PANTHER" id="PTHR39646">
    <property type="entry name" value="RNA POLYMERASE RPB4"/>
    <property type="match status" value="1"/>
</dbReference>
<dbReference type="PANTHER" id="PTHR39646:SF1">
    <property type="entry name" value="DNA-DIRECTED RNA POLYMERASE SUBUNIT RPO4"/>
    <property type="match status" value="1"/>
</dbReference>
<dbReference type="GO" id="GO:0000166">
    <property type="term" value="F:nucleotide binding"/>
    <property type="evidence" value="ECO:0007669"/>
    <property type="project" value="InterPro"/>
</dbReference>
<protein>
    <recommendedName>
        <fullName evidence="1">DNA-directed RNA polymerase subunit Rpo4</fullName>
        <ecNumber evidence="1">2.7.7.6</ecNumber>
    </recommendedName>
    <alternativeName>
        <fullName evidence="1">DNA-directed RNA polymerase subunit F</fullName>
    </alternativeName>
</protein>
<evidence type="ECO:0000256" key="1">
    <source>
        <dbReference type="HAMAP-Rule" id="MF_00864"/>
    </source>
</evidence>
<dbReference type="GO" id="GO:0005737">
    <property type="term" value="C:cytoplasm"/>
    <property type="evidence" value="ECO:0007669"/>
    <property type="project" value="UniProtKB-SubCell"/>
</dbReference>
<dbReference type="InterPro" id="IPR010924">
    <property type="entry name" value="Rpo4"/>
</dbReference>
<dbReference type="GO" id="GO:0003899">
    <property type="term" value="F:DNA-directed RNA polymerase activity"/>
    <property type="evidence" value="ECO:0007669"/>
    <property type="project" value="UniProtKB-UniRule"/>
</dbReference>
<dbReference type="EMBL" id="JAKELO010000002">
    <property type="protein sequence ID" value="MDE4909031.1"/>
    <property type="molecule type" value="Genomic_DNA"/>
</dbReference>
<evidence type="ECO:0000313" key="2">
    <source>
        <dbReference type="EMBL" id="MDE4909031.1"/>
    </source>
</evidence>
<keyword evidence="3" id="KW-1185">Reference proteome</keyword>
<dbReference type="SUPFAM" id="SSF47819">
    <property type="entry name" value="HRDC-like"/>
    <property type="match status" value="1"/>
</dbReference>
<dbReference type="RefSeq" id="WP_274925638.1">
    <property type="nucleotide sequence ID" value="NZ_JAKELO010000002.1"/>
</dbReference>
<proteinExistence type="inferred from homology"/>
<gene>
    <name evidence="1" type="primary">rpo4</name>
    <name evidence="1" type="synonym">rpoF</name>
    <name evidence="2" type="ORF">L0665_10465</name>
</gene>
<reference evidence="2" key="1">
    <citation type="submission" date="2022-01" db="EMBL/GenBank/DDBJ databases">
        <title>Draft genome of Methanogenium marinum DSM 15558.</title>
        <authorList>
            <person name="Chen S.-C."/>
            <person name="You Y.-T."/>
        </authorList>
    </citation>
    <scope>NUCLEOTIDE SEQUENCE</scope>
    <source>
        <strain evidence="2">DSM 15558</strain>
    </source>
</reference>
<evidence type="ECO:0000313" key="3">
    <source>
        <dbReference type="Proteomes" id="UP001143747"/>
    </source>
</evidence>
<accession>A0A9Q4KUC1</accession>
<dbReference type="AlphaFoldDB" id="A0A9Q4KUC1"/>
<comment type="similarity">
    <text evidence="1">Belongs to the eukaryotic RPB4 RNA polymerase subunit family.</text>
</comment>
<name>A0A9Q4KUC1_9EURY</name>
<keyword evidence="1" id="KW-0804">Transcription</keyword>
<dbReference type="NCBIfam" id="NF011552">
    <property type="entry name" value="PRK14981.1-4"/>
    <property type="match status" value="1"/>
</dbReference>
<keyword evidence="1" id="KW-0548">Nucleotidyltransferase</keyword>
<dbReference type="Pfam" id="PF03874">
    <property type="entry name" value="RNA_pol_Rpb4"/>
    <property type="match status" value="1"/>
</dbReference>
<dbReference type="InterPro" id="IPR005574">
    <property type="entry name" value="Rpb4/RPC9"/>
</dbReference>
<dbReference type="InterPro" id="IPR044876">
    <property type="entry name" value="HRDC_dom_sf"/>
</dbReference>
<comment type="catalytic activity">
    <reaction evidence="1">
        <text>RNA(n) + a ribonucleoside 5'-triphosphate = RNA(n+1) + diphosphate</text>
        <dbReference type="Rhea" id="RHEA:21248"/>
        <dbReference type="Rhea" id="RHEA-COMP:14527"/>
        <dbReference type="Rhea" id="RHEA-COMP:17342"/>
        <dbReference type="ChEBI" id="CHEBI:33019"/>
        <dbReference type="ChEBI" id="CHEBI:61557"/>
        <dbReference type="ChEBI" id="CHEBI:140395"/>
        <dbReference type="EC" id="2.7.7.6"/>
    </reaction>
</comment>
<comment type="subunit">
    <text evidence="1">Part of the RNA polymerase complex. Forms a stalk with Rpo7 that extends from the main structure.</text>
</comment>
<comment type="caution">
    <text evidence="2">The sequence shown here is derived from an EMBL/GenBank/DDBJ whole genome shotgun (WGS) entry which is preliminary data.</text>
</comment>
<sequence length="116" mass="13426">MNVKGIVDEERITLSEVRESLLAVEASRLESGRELPYELRRSIEHANQLSKTSTENARSLVEKLLTLEKIKPDIAYRIANLMPRTRDELRAIYAKERFTLSGEELDEIIELVITHY</sequence>
<dbReference type="Proteomes" id="UP001143747">
    <property type="component" value="Unassembled WGS sequence"/>
</dbReference>
<dbReference type="InterPro" id="IPR010997">
    <property type="entry name" value="HRDC-like_sf"/>
</dbReference>
<keyword evidence="1" id="KW-0240">DNA-directed RNA polymerase</keyword>
<dbReference type="EC" id="2.7.7.6" evidence="1"/>
<comment type="function">
    <text evidence="1">DNA-dependent RNA polymerase (RNAP) catalyzes the transcription of DNA into RNA using the four ribonucleoside triphosphates as substrates. This subunit is less well bound than the others.</text>
</comment>
<dbReference type="PIRSF" id="PIRSF005053">
    <property type="entry name" value="RNA_pol_F_arch"/>
    <property type="match status" value="1"/>
</dbReference>